<name>A0ABS8SGN6_DATST</name>
<evidence type="ECO:0000313" key="1">
    <source>
        <dbReference type="EMBL" id="MCD7457986.1"/>
    </source>
</evidence>
<gene>
    <name evidence="1" type="ORF">HAX54_036733</name>
</gene>
<protein>
    <submittedName>
        <fullName evidence="1">Uncharacterized protein</fullName>
    </submittedName>
</protein>
<dbReference type="Gene3D" id="3.40.50.1820">
    <property type="entry name" value="alpha/beta hydrolase"/>
    <property type="match status" value="1"/>
</dbReference>
<feature type="non-terminal residue" evidence="1">
    <location>
        <position position="1"/>
    </location>
</feature>
<organism evidence="1 2">
    <name type="scientific">Datura stramonium</name>
    <name type="common">Jimsonweed</name>
    <name type="synonym">Common thornapple</name>
    <dbReference type="NCBI Taxonomy" id="4076"/>
    <lineage>
        <taxon>Eukaryota</taxon>
        <taxon>Viridiplantae</taxon>
        <taxon>Streptophyta</taxon>
        <taxon>Embryophyta</taxon>
        <taxon>Tracheophyta</taxon>
        <taxon>Spermatophyta</taxon>
        <taxon>Magnoliopsida</taxon>
        <taxon>eudicotyledons</taxon>
        <taxon>Gunneridae</taxon>
        <taxon>Pentapetalae</taxon>
        <taxon>asterids</taxon>
        <taxon>lamiids</taxon>
        <taxon>Solanales</taxon>
        <taxon>Solanaceae</taxon>
        <taxon>Solanoideae</taxon>
        <taxon>Datureae</taxon>
        <taxon>Datura</taxon>
    </lineage>
</organism>
<accession>A0ABS8SGN6</accession>
<dbReference type="EMBL" id="JACEIK010000489">
    <property type="protein sequence ID" value="MCD7457986.1"/>
    <property type="molecule type" value="Genomic_DNA"/>
</dbReference>
<keyword evidence="2" id="KW-1185">Reference proteome</keyword>
<comment type="caution">
    <text evidence="1">The sequence shown here is derived from an EMBL/GenBank/DDBJ whole genome shotgun (WGS) entry which is preliminary data.</text>
</comment>
<dbReference type="SUPFAM" id="SSF53474">
    <property type="entry name" value="alpha/beta-Hydrolases"/>
    <property type="match status" value="1"/>
</dbReference>
<dbReference type="PANTHER" id="PTHR10992">
    <property type="entry name" value="METHYLESTERASE FAMILY MEMBER"/>
    <property type="match status" value="1"/>
</dbReference>
<dbReference type="InterPro" id="IPR045889">
    <property type="entry name" value="MES/HNL"/>
</dbReference>
<dbReference type="PANTHER" id="PTHR10992:SF1062">
    <property type="entry name" value="SALICYLIC ACID-BINDING PROTEIN 2-LIKE"/>
    <property type="match status" value="1"/>
</dbReference>
<dbReference type="InterPro" id="IPR029058">
    <property type="entry name" value="AB_hydrolase_fold"/>
</dbReference>
<evidence type="ECO:0000313" key="2">
    <source>
        <dbReference type="Proteomes" id="UP000823775"/>
    </source>
</evidence>
<reference evidence="1 2" key="1">
    <citation type="journal article" date="2021" name="BMC Genomics">
        <title>Datura genome reveals duplications of psychoactive alkaloid biosynthetic genes and high mutation rate following tissue culture.</title>
        <authorList>
            <person name="Rajewski A."/>
            <person name="Carter-House D."/>
            <person name="Stajich J."/>
            <person name="Litt A."/>
        </authorList>
    </citation>
    <scope>NUCLEOTIDE SEQUENCE [LARGE SCALE GENOMIC DNA]</scope>
    <source>
        <strain evidence="1">AR-01</strain>
    </source>
</reference>
<sequence length="92" mass="10667">DWALATTVVRPIYFYSLDEISKEMVLSSEKYGSVRRAYIVATEDKVLKKEFQQSMIEKNPPDQVEEIPGSDHMPMMSKPLQLFTLLMRIAKK</sequence>
<proteinExistence type="predicted"/>
<dbReference type="Proteomes" id="UP000823775">
    <property type="component" value="Unassembled WGS sequence"/>
</dbReference>